<feature type="transmembrane region" description="Helical" evidence="5">
    <location>
        <begin position="48"/>
        <end position="72"/>
    </location>
</feature>
<dbReference type="Pfam" id="PF10324">
    <property type="entry name" value="7TM_GPCR_Srw"/>
    <property type="match status" value="1"/>
</dbReference>
<dbReference type="GO" id="GO:0008528">
    <property type="term" value="F:G protein-coupled peptide receptor activity"/>
    <property type="evidence" value="ECO:0007669"/>
    <property type="project" value="InterPro"/>
</dbReference>
<feature type="domain" description="G-protein coupled receptors family 1 profile" evidence="6">
    <location>
        <begin position="26"/>
        <end position="293"/>
    </location>
</feature>
<feature type="transmembrane region" description="Helical" evidence="5">
    <location>
        <begin position="6"/>
        <end position="36"/>
    </location>
</feature>
<dbReference type="Gene3D" id="1.20.1070.10">
    <property type="entry name" value="Rhodopsin 7-helix transmembrane proteins"/>
    <property type="match status" value="1"/>
</dbReference>
<dbReference type="AlphaFoldDB" id="A0A914E0V0"/>
<evidence type="ECO:0000259" key="6">
    <source>
        <dbReference type="PROSITE" id="PS50262"/>
    </source>
</evidence>
<evidence type="ECO:0000256" key="4">
    <source>
        <dbReference type="ARBA" id="ARBA00023136"/>
    </source>
</evidence>
<keyword evidence="4 5" id="KW-0472">Membrane</keyword>
<evidence type="ECO:0000256" key="1">
    <source>
        <dbReference type="ARBA" id="ARBA00004370"/>
    </source>
</evidence>
<dbReference type="GO" id="GO:0016020">
    <property type="term" value="C:membrane"/>
    <property type="evidence" value="ECO:0007669"/>
    <property type="project" value="UniProtKB-SubCell"/>
</dbReference>
<evidence type="ECO:0000256" key="5">
    <source>
        <dbReference type="SAM" id="Phobius"/>
    </source>
</evidence>
<dbReference type="PROSITE" id="PS50262">
    <property type="entry name" value="G_PROTEIN_RECEP_F1_2"/>
    <property type="match status" value="1"/>
</dbReference>
<dbReference type="Proteomes" id="UP000887540">
    <property type="component" value="Unplaced"/>
</dbReference>
<dbReference type="PANTHER" id="PTHR46641">
    <property type="entry name" value="FMRFAMIDE RECEPTOR-RELATED"/>
    <property type="match status" value="1"/>
</dbReference>
<dbReference type="SUPFAM" id="SSF81321">
    <property type="entry name" value="Family A G protein-coupled receptor-like"/>
    <property type="match status" value="1"/>
</dbReference>
<dbReference type="InterPro" id="IPR019427">
    <property type="entry name" value="7TM_GPCR_serpentine_rcpt_Srw"/>
</dbReference>
<feature type="transmembrane region" description="Helical" evidence="5">
    <location>
        <begin position="105"/>
        <end position="126"/>
    </location>
</feature>
<comment type="subcellular location">
    <subcellularLocation>
        <location evidence="1">Membrane</location>
    </subcellularLocation>
</comment>
<accession>A0A914E0V0</accession>
<name>A0A914E0V0_9BILA</name>
<dbReference type="InterPro" id="IPR052954">
    <property type="entry name" value="GPCR-Ligand_Int"/>
</dbReference>
<dbReference type="InterPro" id="IPR017452">
    <property type="entry name" value="GPCR_Rhodpsn_7TM"/>
</dbReference>
<sequence>MTPGEIISYVLVIYIQPVLCCIGFILNTACIIVFCSSFSHSYYRKTSLLVYLIGLSICNAFQLLISTFVLVLPAAEQFIDGQQFEEECHLLRIMNAQTVRMGYPLLMSANYASIWIVTFICVSRYQSLCPPWTLWKKRLHFSRRSKLILFLILILSIALNIPRYWEMELHERHLIVTSLRFQLWYKIVQEGIIYGTIVYGLPLVGLAVINYRTLQLVRADKRERRRPSAEYRSAVMTMIIFSCFFVCTTLSALIRLVLIVVSESIFLSPKFLWLPDLSNLLMNMNALAMPIVCFVFTRGFRDIFFVIRYAPSTDQVAAETAEKNLLNKSRSGHRNSSFLNLVENKNSI</sequence>
<feature type="transmembrane region" description="Helical" evidence="5">
    <location>
        <begin position="192"/>
        <end position="214"/>
    </location>
</feature>
<evidence type="ECO:0000313" key="8">
    <source>
        <dbReference type="WBParaSite" id="ACRNAN_scaffold486.g16526.t1"/>
    </source>
</evidence>
<dbReference type="PANTHER" id="PTHR46641:SF16">
    <property type="entry name" value="G-PROTEIN COUPLED RECEPTORS FAMILY 1 PROFILE DOMAIN-CONTAINING PROTEIN"/>
    <property type="match status" value="1"/>
</dbReference>
<dbReference type="WBParaSite" id="ACRNAN_scaffold486.g16526.t1">
    <property type="protein sequence ID" value="ACRNAN_scaffold486.g16526.t1"/>
    <property type="gene ID" value="ACRNAN_scaffold486.g16526"/>
</dbReference>
<organism evidence="7 8">
    <name type="scientific">Acrobeloides nanus</name>
    <dbReference type="NCBI Taxonomy" id="290746"/>
    <lineage>
        <taxon>Eukaryota</taxon>
        <taxon>Metazoa</taxon>
        <taxon>Ecdysozoa</taxon>
        <taxon>Nematoda</taxon>
        <taxon>Chromadorea</taxon>
        <taxon>Rhabditida</taxon>
        <taxon>Tylenchina</taxon>
        <taxon>Cephalobomorpha</taxon>
        <taxon>Cephaloboidea</taxon>
        <taxon>Cephalobidae</taxon>
        <taxon>Acrobeloides</taxon>
    </lineage>
</organism>
<evidence type="ECO:0000256" key="3">
    <source>
        <dbReference type="ARBA" id="ARBA00022989"/>
    </source>
</evidence>
<keyword evidence="2 5" id="KW-0812">Transmembrane</keyword>
<feature type="transmembrane region" description="Helical" evidence="5">
    <location>
        <begin position="147"/>
        <end position="165"/>
    </location>
</feature>
<feature type="transmembrane region" description="Helical" evidence="5">
    <location>
        <begin position="235"/>
        <end position="260"/>
    </location>
</feature>
<evidence type="ECO:0000256" key="2">
    <source>
        <dbReference type="ARBA" id="ARBA00022692"/>
    </source>
</evidence>
<feature type="transmembrane region" description="Helical" evidence="5">
    <location>
        <begin position="280"/>
        <end position="300"/>
    </location>
</feature>
<proteinExistence type="predicted"/>
<keyword evidence="3 5" id="KW-1133">Transmembrane helix</keyword>
<evidence type="ECO:0000313" key="7">
    <source>
        <dbReference type="Proteomes" id="UP000887540"/>
    </source>
</evidence>
<keyword evidence="7" id="KW-1185">Reference proteome</keyword>
<reference evidence="8" key="1">
    <citation type="submission" date="2022-11" db="UniProtKB">
        <authorList>
            <consortium name="WormBaseParasite"/>
        </authorList>
    </citation>
    <scope>IDENTIFICATION</scope>
</reference>
<protein>
    <submittedName>
        <fullName evidence="8">G-protein coupled receptors family 1 profile domain-containing protein</fullName>
    </submittedName>
</protein>